<dbReference type="EMBL" id="CP070499">
    <property type="protein sequence ID" value="QSB14603.1"/>
    <property type="molecule type" value="Genomic_DNA"/>
</dbReference>
<dbReference type="KEGG" id="nhy:JQS43_24560"/>
<organism evidence="3 4">
    <name type="scientific">Natronosporangium hydrolyticum</name>
    <dbReference type="NCBI Taxonomy" id="2811111"/>
    <lineage>
        <taxon>Bacteria</taxon>
        <taxon>Bacillati</taxon>
        <taxon>Actinomycetota</taxon>
        <taxon>Actinomycetes</taxon>
        <taxon>Micromonosporales</taxon>
        <taxon>Micromonosporaceae</taxon>
        <taxon>Natronosporangium</taxon>
    </lineage>
</organism>
<gene>
    <name evidence="3" type="ORF">JQS43_24560</name>
</gene>
<dbReference type="Gene3D" id="3.40.960.10">
    <property type="entry name" value="VSR Endonuclease"/>
    <property type="match status" value="1"/>
</dbReference>
<feature type="domain" description="DUF559" evidence="2">
    <location>
        <begin position="29"/>
        <end position="95"/>
    </location>
</feature>
<evidence type="ECO:0000256" key="1">
    <source>
        <dbReference type="SAM" id="MobiDB-lite"/>
    </source>
</evidence>
<evidence type="ECO:0000313" key="3">
    <source>
        <dbReference type="EMBL" id="QSB14603.1"/>
    </source>
</evidence>
<evidence type="ECO:0000313" key="4">
    <source>
        <dbReference type="Proteomes" id="UP000662857"/>
    </source>
</evidence>
<name>A0A895YGT1_9ACTN</name>
<protein>
    <submittedName>
        <fullName evidence="3">DUF559 domain-containing protein</fullName>
    </submittedName>
</protein>
<dbReference type="Pfam" id="PF04480">
    <property type="entry name" value="DUF559"/>
    <property type="match status" value="1"/>
</dbReference>
<dbReference type="RefSeq" id="WP_239676746.1">
    <property type="nucleotide sequence ID" value="NZ_CP070499.1"/>
</dbReference>
<dbReference type="Proteomes" id="UP000662857">
    <property type="component" value="Chromosome"/>
</dbReference>
<proteinExistence type="predicted"/>
<reference evidence="3" key="1">
    <citation type="submission" date="2021-02" db="EMBL/GenBank/DDBJ databases">
        <title>Natrosporangium hydrolyticum gen. nov., sp. nov, a haloalkaliphilic actinobacterium from a soda solonchak soil.</title>
        <authorList>
            <person name="Sorokin D.Y."/>
            <person name="Khijniak T.V."/>
            <person name="Zakharycheva A.P."/>
            <person name="Boueva O.V."/>
            <person name="Ariskina E.V."/>
            <person name="Hahnke R.L."/>
            <person name="Bunk B."/>
            <person name="Sproer C."/>
            <person name="Schumann P."/>
            <person name="Evtushenko L.I."/>
            <person name="Kublanov I.V."/>
        </authorList>
    </citation>
    <scope>NUCLEOTIDE SEQUENCE</scope>
    <source>
        <strain evidence="3">DSM 106523</strain>
    </source>
</reference>
<dbReference type="InterPro" id="IPR007569">
    <property type="entry name" value="DUF559"/>
</dbReference>
<keyword evidence="4" id="KW-1185">Reference proteome</keyword>
<dbReference type="InterPro" id="IPR011335">
    <property type="entry name" value="Restrct_endonuc-II-like"/>
</dbReference>
<dbReference type="AlphaFoldDB" id="A0A895YGT1"/>
<sequence>MATGTESASRPTQQLSLVGTDGTTRPVTIADFAWPEHKVAVFCDGWQHHHYPERQASDKAKRDQLADAGWTVLSFWGGEIVRDAEGCATAIIQQLRRT</sequence>
<feature type="region of interest" description="Disordered" evidence="1">
    <location>
        <begin position="1"/>
        <end position="20"/>
    </location>
</feature>
<accession>A0A895YGT1</accession>
<dbReference type="SUPFAM" id="SSF52980">
    <property type="entry name" value="Restriction endonuclease-like"/>
    <property type="match status" value="1"/>
</dbReference>
<evidence type="ECO:0000259" key="2">
    <source>
        <dbReference type="Pfam" id="PF04480"/>
    </source>
</evidence>